<dbReference type="EMBL" id="BAABBM010000001">
    <property type="protein sequence ID" value="GAA3892494.1"/>
    <property type="molecule type" value="Genomic_DNA"/>
</dbReference>
<dbReference type="Proteomes" id="UP001500827">
    <property type="component" value="Unassembled WGS sequence"/>
</dbReference>
<feature type="domain" description="DUF6894" evidence="1">
    <location>
        <begin position="4"/>
        <end position="67"/>
    </location>
</feature>
<proteinExistence type="predicted"/>
<evidence type="ECO:0000313" key="2">
    <source>
        <dbReference type="EMBL" id="GAA3892494.1"/>
    </source>
</evidence>
<dbReference type="RefSeq" id="WP_344698548.1">
    <property type="nucleotide sequence ID" value="NZ_BAABBM010000001.1"/>
</dbReference>
<reference evidence="3" key="1">
    <citation type="journal article" date="2019" name="Int. J. Syst. Evol. Microbiol.">
        <title>The Global Catalogue of Microorganisms (GCM) 10K type strain sequencing project: providing services to taxonomists for standard genome sequencing and annotation.</title>
        <authorList>
            <consortium name="The Broad Institute Genomics Platform"/>
            <consortium name="The Broad Institute Genome Sequencing Center for Infectious Disease"/>
            <person name="Wu L."/>
            <person name="Ma J."/>
        </authorList>
    </citation>
    <scope>NUCLEOTIDE SEQUENCE [LARGE SCALE GENOMIC DNA]</scope>
    <source>
        <strain evidence="3">JCM 17543</strain>
    </source>
</reference>
<dbReference type="Pfam" id="PF21834">
    <property type="entry name" value="DUF6894"/>
    <property type="match status" value="1"/>
</dbReference>
<name>A0ABP7L1J5_9SPHN</name>
<protein>
    <recommendedName>
        <fullName evidence="1">DUF6894 domain-containing protein</fullName>
    </recommendedName>
</protein>
<dbReference type="InterPro" id="IPR054189">
    <property type="entry name" value="DUF6894"/>
</dbReference>
<sequence>MPTFHFNVHGDQSPAEGVELASVADAKNTAARYVARLLTDQAPSFWEAGHIGLSVSDETGLTLFTIEILGTDAPAIRVEVPHPQ</sequence>
<organism evidence="2 3">
    <name type="scientific">Sphingomonas limnosediminicola</name>
    <dbReference type="NCBI Taxonomy" id="940133"/>
    <lineage>
        <taxon>Bacteria</taxon>
        <taxon>Pseudomonadati</taxon>
        <taxon>Pseudomonadota</taxon>
        <taxon>Alphaproteobacteria</taxon>
        <taxon>Sphingomonadales</taxon>
        <taxon>Sphingomonadaceae</taxon>
        <taxon>Sphingomonas</taxon>
    </lineage>
</organism>
<keyword evidence="3" id="KW-1185">Reference proteome</keyword>
<accession>A0ABP7L1J5</accession>
<comment type="caution">
    <text evidence="2">The sequence shown here is derived from an EMBL/GenBank/DDBJ whole genome shotgun (WGS) entry which is preliminary data.</text>
</comment>
<evidence type="ECO:0000313" key="3">
    <source>
        <dbReference type="Proteomes" id="UP001500827"/>
    </source>
</evidence>
<gene>
    <name evidence="2" type="ORF">GCM10022276_09610</name>
</gene>
<evidence type="ECO:0000259" key="1">
    <source>
        <dbReference type="Pfam" id="PF21834"/>
    </source>
</evidence>